<dbReference type="AlphaFoldDB" id="A0A7Z1B0Y3"/>
<dbReference type="EMBL" id="MSIF01000001">
    <property type="protein sequence ID" value="OLF14303.1"/>
    <property type="molecule type" value="Genomic_DNA"/>
</dbReference>
<evidence type="ECO:0000313" key="2">
    <source>
        <dbReference type="EMBL" id="OLF14303.1"/>
    </source>
</evidence>
<sequence>MSGTEIVEARVHEDDWIEDGPADGQSGGIGEVWGDHNISITDPSGGVSIIERVQFYVQSSTAEPGTGRSRRLVPEDILTDLTARFVVTPGYGDLVRRLREPATVVISGEPGSGRHAAALMVLKESGTGATRFRELPDDGDVDEPVFDEDAIESGERLLLDLSSVTNPLPGKVLATIRSYRARVAERQAYLAIVLAPELHHVGAELGTEVVHISRPNGREVFLRHLRASGIEVDEHELRDEKLTGHLTQDPMRHVAALAGRVRSARLAAGGAGGLPAWLAAALAPDTQRDAAARFVKDNPDGRVRALLLAAALFEDAAPEAVAFAATALLEVVGYPAHDEHRLNLPDLAEALAGVDASVGDGRVRFRSLGFGDAVRTHFWGMFPDLRIDLRRWLDRCVQPRWLSADARTAAFSRYTDQSLWLGHPEDVCALVELQARRSPLGLDQRLDAAGAALTRGLLSEHGSWFRRRIYHWALDRGLWPSLARLLVGLCVGVIAPGQPQQALVRLRHFTRHQQPAVVAEARAALTELAANGLFARHLLARIHDDLTGDRPTEVDYDLFTDIADPVRLSAGAGRFPHVADPAVATMLAAGWAAVLSDRPYDQVAVAVGRWLDAHAEQPHRDALLAVLAAAARKNTRARAVLYAVSRDWIVSSPPDKRRDRLPTAALLRQMCTRVSTPPTRATQGVTQ</sequence>
<protein>
    <submittedName>
        <fullName evidence="2">Uncharacterized protein</fullName>
    </submittedName>
</protein>
<name>A0A7Z1B0Y3_9PSEU</name>
<accession>A0A7Z1B0Y3</accession>
<organism evidence="2 3">
    <name type="scientific">Actinophytocola xinjiangensis</name>
    <dbReference type="NCBI Taxonomy" id="485602"/>
    <lineage>
        <taxon>Bacteria</taxon>
        <taxon>Bacillati</taxon>
        <taxon>Actinomycetota</taxon>
        <taxon>Actinomycetes</taxon>
        <taxon>Pseudonocardiales</taxon>
        <taxon>Pseudonocardiaceae</taxon>
    </lineage>
</organism>
<proteinExistence type="predicted"/>
<feature type="region of interest" description="Disordered" evidence="1">
    <location>
        <begin position="10"/>
        <end position="30"/>
    </location>
</feature>
<gene>
    <name evidence="2" type="ORF">BLA60_03975</name>
</gene>
<dbReference type="Proteomes" id="UP000185696">
    <property type="component" value="Unassembled WGS sequence"/>
</dbReference>
<comment type="caution">
    <text evidence="2">The sequence shown here is derived from an EMBL/GenBank/DDBJ whole genome shotgun (WGS) entry which is preliminary data.</text>
</comment>
<dbReference type="RefSeq" id="WP_075131250.1">
    <property type="nucleotide sequence ID" value="NZ_MSIF01000001.1"/>
</dbReference>
<dbReference type="OrthoDB" id="3848913at2"/>
<reference evidence="2 3" key="1">
    <citation type="submission" date="2016-12" db="EMBL/GenBank/DDBJ databases">
        <title>The draft genome sequence of Actinophytocola xinjiangensis.</title>
        <authorList>
            <person name="Wang W."/>
            <person name="Yuan L."/>
        </authorList>
    </citation>
    <scope>NUCLEOTIDE SEQUENCE [LARGE SCALE GENOMIC DNA]</scope>
    <source>
        <strain evidence="2 3">CGMCC 4.4663</strain>
    </source>
</reference>
<keyword evidence="3" id="KW-1185">Reference proteome</keyword>
<evidence type="ECO:0000313" key="3">
    <source>
        <dbReference type="Proteomes" id="UP000185696"/>
    </source>
</evidence>
<evidence type="ECO:0000256" key="1">
    <source>
        <dbReference type="SAM" id="MobiDB-lite"/>
    </source>
</evidence>